<dbReference type="AlphaFoldDB" id="A0A1B0BC12"/>
<dbReference type="VEuPathDB" id="VectorBase:GPPI025299"/>
<evidence type="ECO:0000313" key="2">
    <source>
        <dbReference type="Proteomes" id="UP000092460"/>
    </source>
</evidence>
<evidence type="ECO:0000313" key="1">
    <source>
        <dbReference type="EnsemblMetazoa" id="GPPI025299-PA"/>
    </source>
</evidence>
<reference evidence="1" key="2">
    <citation type="submission" date="2020-05" db="UniProtKB">
        <authorList>
            <consortium name="EnsemblMetazoa"/>
        </authorList>
    </citation>
    <scope>IDENTIFICATION</scope>
    <source>
        <strain evidence="1">IAEA</strain>
    </source>
</reference>
<proteinExistence type="predicted"/>
<sequence length="277" mass="32616">MNKSLTDELMEKQRNLQMLLEKSLADEINIECILENKLGKVNQRSDQLGNLDILCKSGYCITECVENEINYVKISCKYFYVIFVKDQSKHEVEEIYPNHSNFRNIKQFLSDTQDLKGMLSYLREYFLDNDLKMNKSLTDELMEKQRNLQMLLEKSLADEINIECILENKLGKVNQRSDQLGNLDILCKSGYCITECVENEINYVKISCKYFYVIFVKDQSKHEVEEIYPNHSNFRNIKQFLSDTQDLKGMLSYLREYFLDNDLVNRSQSDRIASNTT</sequence>
<organism evidence="1 2">
    <name type="scientific">Glossina palpalis gambiensis</name>
    <dbReference type="NCBI Taxonomy" id="67801"/>
    <lineage>
        <taxon>Eukaryota</taxon>
        <taxon>Metazoa</taxon>
        <taxon>Ecdysozoa</taxon>
        <taxon>Arthropoda</taxon>
        <taxon>Hexapoda</taxon>
        <taxon>Insecta</taxon>
        <taxon>Pterygota</taxon>
        <taxon>Neoptera</taxon>
        <taxon>Endopterygota</taxon>
        <taxon>Diptera</taxon>
        <taxon>Brachycera</taxon>
        <taxon>Muscomorpha</taxon>
        <taxon>Hippoboscoidea</taxon>
        <taxon>Glossinidae</taxon>
        <taxon>Glossina</taxon>
    </lineage>
</organism>
<keyword evidence="2" id="KW-1185">Reference proteome</keyword>
<dbReference type="EnsemblMetazoa" id="GPPI025299-RA">
    <property type="protein sequence ID" value="GPPI025299-PA"/>
    <property type="gene ID" value="GPPI025299"/>
</dbReference>
<protein>
    <submittedName>
        <fullName evidence="1">Uncharacterized protein</fullName>
    </submittedName>
</protein>
<dbReference type="EMBL" id="JXJN01011758">
    <property type="status" value="NOT_ANNOTATED_CDS"/>
    <property type="molecule type" value="Genomic_DNA"/>
</dbReference>
<name>A0A1B0BC12_9MUSC</name>
<dbReference type="Proteomes" id="UP000092460">
    <property type="component" value="Unassembled WGS sequence"/>
</dbReference>
<reference evidence="2" key="1">
    <citation type="submission" date="2015-01" db="EMBL/GenBank/DDBJ databases">
        <authorList>
            <person name="Aksoy S."/>
            <person name="Warren W."/>
            <person name="Wilson R.K."/>
        </authorList>
    </citation>
    <scope>NUCLEOTIDE SEQUENCE [LARGE SCALE GENOMIC DNA]</scope>
    <source>
        <strain evidence="2">IAEA</strain>
    </source>
</reference>
<accession>A0A1B0BC12</accession>